<gene>
    <name evidence="2" type="ORF">T9R20_00790</name>
</gene>
<name>A0ABZ0VEG2_9MICO</name>
<feature type="domain" description="AB hydrolase-1" evidence="1">
    <location>
        <begin position="13"/>
        <end position="252"/>
    </location>
</feature>
<sequence length="259" mass="27445">MLHSTRQGSGKPLLLIHGLGSSSGNWSPIIPTLAAEREVIAVDLPGCGKSAPLSGETTIATLTDAVEAFVRDAELGDIDVVGSSMGARMAMEMARRGHAGTTVALAPGGFWNDRQAAIFGASIKASVALVRRIQPALPVLTGNRVGRTALLLQFSAHPWKLPQDLVLHELRGFKTSTSLDPALDALINGPRQAGAPAGSLKGRMVIGWGRKDRVTVPSEAARATELFPDATLHWFENCGHFPHWDQPAETARLVLDSTA</sequence>
<keyword evidence="2" id="KW-0378">Hydrolase</keyword>
<dbReference type="RefSeq" id="WP_322410672.1">
    <property type="nucleotide sequence ID" value="NZ_CP139779.1"/>
</dbReference>
<protein>
    <submittedName>
        <fullName evidence="2">Alpha/beta fold hydrolase</fullName>
    </submittedName>
</protein>
<dbReference type="InterPro" id="IPR000073">
    <property type="entry name" value="AB_hydrolase_1"/>
</dbReference>
<keyword evidence="3" id="KW-1185">Reference proteome</keyword>
<proteinExistence type="predicted"/>
<organism evidence="2 3">
    <name type="scientific">Microbacterium invictum</name>
    <dbReference type="NCBI Taxonomy" id="515415"/>
    <lineage>
        <taxon>Bacteria</taxon>
        <taxon>Bacillati</taxon>
        <taxon>Actinomycetota</taxon>
        <taxon>Actinomycetes</taxon>
        <taxon>Micrococcales</taxon>
        <taxon>Microbacteriaceae</taxon>
        <taxon>Microbacterium</taxon>
    </lineage>
</organism>
<dbReference type="GO" id="GO:0016787">
    <property type="term" value="F:hydrolase activity"/>
    <property type="evidence" value="ECO:0007669"/>
    <property type="project" value="UniProtKB-KW"/>
</dbReference>
<accession>A0ABZ0VEG2</accession>
<dbReference type="PANTHER" id="PTHR43798">
    <property type="entry name" value="MONOACYLGLYCEROL LIPASE"/>
    <property type="match status" value="1"/>
</dbReference>
<dbReference type="EMBL" id="CP139779">
    <property type="protein sequence ID" value="WQB70530.1"/>
    <property type="molecule type" value="Genomic_DNA"/>
</dbReference>
<dbReference type="InterPro" id="IPR029058">
    <property type="entry name" value="AB_hydrolase_fold"/>
</dbReference>
<dbReference type="Pfam" id="PF12697">
    <property type="entry name" value="Abhydrolase_6"/>
    <property type="match status" value="1"/>
</dbReference>
<dbReference type="PRINTS" id="PR00111">
    <property type="entry name" value="ABHYDROLASE"/>
</dbReference>
<evidence type="ECO:0000313" key="3">
    <source>
        <dbReference type="Proteomes" id="UP001324533"/>
    </source>
</evidence>
<evidence type="ECO:0000313" key="2">
    <source>
        <dbReference type="EMBL" id="WQB70530.1"/>
    </source>
</evidence>
<reference evidence="2 3" key="1">
    <citation type="submission" date="2023-06" db="EMBL/GenBank/DDBJ databases">
        <title>Rock-solubilizing bacteria, Microbacterium invictum, promotes re-establishment of vegetation in rocky wasteland by accelerating rock bio-weathering and reshaping soil bacterial community.</title>
        <authorList>
            <person name="Liu C."/>
        </authorList>
    </citation>
    <scope>NUCLEOTIDE SEQUENCE [LARGE SCALE GENOMIC DNA]</scope>
    <source>
        <strain evidence="2 3">X-18</strain>
    </source>
</reference>
<dbReference type="InterPro" id="IPR050266">
    <property type="entry name" value="AB_hydrolase_sf"/>
</dbReference>
<dbReference type="Proteomes" id="UP001324533">
    <property type="component" value="Chromosome"/>
</dbReference>
<dbReference type="Gene3D" id="3.40.50.1820">
    <property type="entry name" value="alpha/beta hydrolase"/>
    <property type="match status" value="1"/>
</dbReference>
<dbReference type="SUPFAM" id="SSF53474">
    <property type="entry name" value="alpha/beta-Hydrolases"/>
    <property type="match status" value="1"/>
</dbReference>
<dbReference type="PANTHER" id="PTHR43798:SF5">
    <property type="entry name" value="MONOACYLGLYCEROL LIPASE ABHD6"/>
    <property type="match status" value="1"/>
</dbReference>
<evidence type="ECO:0000259" key="1">
    <source>
        <dbReference type="Pfam" id="PF12697"/>
    </source>
</evidence>